<dbReference type="Pfam" id="PF03466">
    <property type="entry name" value="LysR_substrate"/>
    <property type="match status" value="1"/>
</dbReference>
<dbReference type="OrthoDB" id="8417889at2"/>
<dbReference type="Pfam" id="PF00126">
    <property type="entry name" value="HTH_1"/>
    <property type="match status" value="1"/>
</dbReference>
<keyword evidence="4" id="KW-0804">Transcription</keyword>
<dbReference type="RefSeq" id="WP_159675038.1">
    <property type="nucleotide sequence ID" value="NZ_JACMHY010000007.1"/>
</dbReference>
<evidence type="ECO:0000256" key="4">
    <source>
        <dbReference type="ARBA" id="ARBA00023163"/>
    </source>
</evidence>
<dbReference type="Gene3D" id="3.40.190.10">
    <property type="entry name" value="Periplasmic binding protein-like II"/>
    <property type="match status" value="2"/>
</dbReference>
<dbReference type="PROSITE" id="PS50931">
    <property type="entry name" value="HTH_LYSR"/>
    <property type="match status" value="1"/>
</dbReference>
<dbReference type="InterPro" id="IPR000847">
    <property type="entry name" value="LysR_HTH_N"/>
</dbReference>
<dbReference type="PRINTS" id="PR00039">
    <property type="entry name" value="HTHLYSR"/>
</dbReference>
<dbReference type="Gene3D" id="1.10.10.10">
    <property type="entry name" value="Winged helix-like DNA-binding domain superfamily/Winged helix DNA-binding domain"/>
    <property type="match status" value="1"/>
</dbReference>
<dbReference type="EMBL" id="JACMHY010000007">
    <property type="protein sequence ID" value="MBC2867112.1"/>
    <property type="molecule type" value="Genomic_DNA"/>
</dbReference>
<keyword evidence="7" id="KW-1185">Reference proteome</keyword>
<comment type="caution">
    <text evidence="6">The sequence shown here is derived from an EMBL/GenBank/DDBJ whole genome shotgun (WGS) entry which is preliminary data.</text>
</comment>
<dbReference type="PANTHER" id="PTHR30126:SF39">
    <property type="entry name" value="HTH-TYPE TRANSCRIPTIONAL REGULATOR CYSL"/>
    <property type="match status" value="1"/>
</dbReference>
<dbReference type="SUPFAM" id="SSF46785">
    <property type="entry name" value="Winged helix' DNA-binding domain"/>
    <property type="match status" value="1"/>
</dbReference>
<gene>
    <name evidence="6" type="ORF">H1R13_19715</name>
</gene>
<evidence type="ECO:0000313" key="6">
    <source>
        <dbReference type="EMBL" id="MBC2867112.1"/>
    </source>
</evidence>
<keyword evidence="2" id="KW-0805">Transcription regulation</keyword>
<dbReference type="AlphaFoldDB" id="A0A7X1LRX6"/>
<evidence type="ECO:0000259" key="5">
    <source>
        <dbReference type="PROSITE" id="PS50931"/>
    </source>
</evidence>
<dbReference type="SUPFAM" id="SSF53850">
    <property type="entry name" value="Periplasmic binding protein-like II"/>
    <property type="match status" value="1"/>
</dbReference>
<dbReference type="Proteomes" id="UP000517694">
    <property type="component" value="Unassembled WGS sequence"/>
</dbReference>
<dbReference type="InterPro" id="IPR005119">
    <property type="entry name" value="LysR_subst-bd"/>
</dbReference>
<reference evidence="6 7" key="1">
    <citation type="submission" date="2020-08" db="EMBL/GenBank/DDBJ databases">
        <title>Whole-Genome Sequence of French Clinical Streptomyces mexicanus Strain Q0842.</title>
        <authorList>
            <person name="Boxberger M."/>
            <person name="La Scola B."/>
        </authorList>
    </citation>
    <scope>NUCLEOTIDE SEQUENCE [LARGE SCALE GENOMIC DNA]</scope>
    <source>
        <strain evidence="6 7">Marseille-Q0842</strain>
    </source>
</reference>
<sequence length="301" mass="31875">MTSLDLLATFLEIYRSGSLSAAAERLGISQPAVTGQLARLEEQIGEPLFLRSRKGVVPTPRAAALAARVSVHLDGLVGVLDSAQTEPTLRGTVRIGGAAEVMTVRVLPALAPLTGRGLSLHVTLGLAEDLLAALVDRRLDLVVSAVRPTHRELLAVPLVDEEFLLVGAPAAAHTLSAERLRTSPADALAAFPLVAYAEDLPIVRRYWRSELGHRPLNPVALVVPDLRAVLAAVEAGAGISVLPRYLTESPLAAGRVVQLHHPEVPPLNTLYVAVRRGAPDNPALTVVRDRLVEAAGHWGGL</sequence>
<feature type="domain" description="HTH lysR-type" evidence="5">
    <location>
        <begin position="1"/>
        <end position="59"/>
    </location>
</feature>
<evidence type="ECO:0000313" key="7">
    <source>
        <dbReference type="Proteomes" id="UP000517694"/>
    </source>
</evidence>
<name>A0A7X1LRX6_9ACTN</name>
<evidence type="ECO:0000256" key="2">
    <source>
        <dbReference type="ARBA" id="ARBA00023015"/>
    </source>
</evidence>
<protein>
    <submittedName>
        <fullName evidence="6">LysR family transcriptional regulator</fullName>
    </submittedName>
</protein>
<dbReference type="InterPro" id="IPR036390">
    <property type="entry name" value="WH_DNA-bd_sf"/>
</dbReference>
<comment type="similarity">
    <text evidence="1">Belongs to the LysR transcriptional regulatory family.</text>
</comment>
<dbReference type="GO" id="GO:0003700">
    <property type="term" value="F:DNA-binding transcription factor activity"/>
    <property type="evidence" value="ECO:0007669"/>
    <property type="project" value="InterPro"/>
</dbReference>
<keyword evidence="3" id="KW-0238">DNA-binding</keyword>
<evidence type="ECO:0000256" key="3">
    <source>
        <dbReference type="ARBA" id="ARBA00023125"/>
    </source>
</evidence>
<proteinExistence type="inferred from homology"/>
<dbReference type="InterPro" id="IPR036388">
    <property type="entry name" value="WH-like_DNA-bd_sf"/>
</dbReference>
<accession>A0A7X1LRX6</accession>
<evidence type="ECO:0000256" key="1">
    <source>
        <dbReference type="ARBA" id="ARBA00009437"/>
    </source>
</evidence>
<organism evidence="6 7">
    <name type="scientific">Streptomyces mexicanus</name>
    <dbReference type="NCBI Taxonomy" id="178566"/>
    <lineage>
        <taxon>Bacteria</taxon>
        <taxon>Bacillati</taxon>
        <taxon>Actinomycetota</taxon>
        <taxon>Actinomycetes</taxon>
        <taxon>Kitasatosporales</taxon>
        <taxon>Streptomycetaceae</taxon>
        <taxon>Streptomyces</taxon>
    </lineage>
</organism>
<dbReference type="CDD" id="cd05466">
    <property type="entry name" value="PBP2_LTTR_substrate"/>
    <property type="match status" value="1"/>
</dbReference>
<dbReference type="PANTHER" id="PTHR30126">
    <property type="entry name" value="HTH-TYPE TRANSCRIPTIONAL REGULATOR"/>
    <property type="match status" value="1"/>
</dbReference>
<dbReference type="GO" id="GO:0000976">
    <property type="term" value="F:transcription cis-regulatory region binding"/>
    <property type="evidence" value="ECO:0007669"/>
    <property type="project" value="TreeGrafter"/>
</dbReference>